<proteinExistence type="predicted"/>
<gene>
    <name evidence="1" type="ORF">HFRIS_001210</name>
</gene>
<organism evidence="1 2">
    <name type="scientific">Herbaspirillum frisingense GSF30</name>
    <dbReference type="NCBI Taxonomy" id="864073"/>
    <lineage>
        <taxon>Bacteria</taxon>
        <taxon>Pseudomonadati</taxon>
        <taxon>Pseudomonadota</taxon>
        <taxon>Betaproteobacteria</taxon>
        <taxon>Burkholderiales</taxon>
        <taxon>Oxalobacteraceae</taxon>
        <taxon>Herbaspirillum</taxon>
    </lineage>
</organism>
<dbReference type="EMBL" id="AEEC02000001">
    <property type="protein sequence ID" value="EOA06888.1"/>
    <property type="molecule type" value="Genomic_DNA"/>
</dbReference>
<protein>
    <submittedName>
        <fullName evidence="1">Uncharacterized protein</fullName>
    </submittedName>
</protein>
<name>A0AAI9III2_9BURK</name>
<comment type="caution">
    <text evidence="1">The sequence shown here is derived from an EMBL/GenBank/DDBJ whole genome shotgun (WGS) entry which is preliminary data.</text>
</comment>
<accession>A0AAI9III2</accession>
<sequence length="232" mass="26350">MREMKFRDAMDYLPGVQPIKARQLISVWQGEAIDHHLFAKKKSVKPYVVSAGSLSFSEDDLNELIHNDGFSASTISPKGAGLLIRLYEENILPIKGKAGPVSEVLIAYASEGQTFSDLRKLRVETERLKREVVIKKFEDLDSISDSDFSYTFLDQLFFHHKKIGIGFSELVVGGIKVTKYVSKHYSNSRKNFDYAIKYSGTKNDGTPFVYEKPSRYAENRGNDPERNWGLPE</sequence>
<dbReference type="Proteomes" id="UP000006772">
    <property type="component" value="Unassembled WGS sequence"/>
</dbReference>
<evidence type="ECO:0000313" key="2">
    <source>
        <dbReference type="Proteomes" id="UP000006772"/>
    </source>
</evidence>
<evidence type="ECO:0000313" key="1">
    <source>
        <dbReference type="EMBL" id="EOA06888.1"/>
    </source>
</evidence>
<reference evidence="1 2" key="1">
    <citation type="journal article" date="2013" name="Front. Microbiol.">
        <title>The genome of the endophytic bacterium H. frisingense GSF30(T) identifies diverse strategies in the Herbaspirillum genus to interact with plants.</title>
        <authorList>
            <person name="Straub D."/>
            <person name="Rothballer M."/>
            <person name="Hartmann A."/>
            <person name="Ludewig U."/>
        </authorList>
    </citation>
    <scope>NUCLEOTIDE SEQUENCE [LARGE SCALE GENOMIC DNA]</scope>
    <source>
        <strain evidence="1 2">GSF30</strain>
    </source>
</reference>
<dbReference type="AlphaFoldDB" id="A0AAI9III2"/>